<proteinExistence type="predicted"/>
<dbReference type="SUPFAM" id="SSF53649">
    <property type="entry name" value="Alkaline phosphatase-like"/>
    <property type="match status" value="1"/>
</dbReference>
<evidence type="ECO:0000313" key="1">
    <source>
        <dbReference type="EMBL" id="AFL94656.1"/>
    </source>
</evidence>
<dbReference type="Gene3D" id="3.40.720.10">
    <property type="entry name" value="Alkaline Phosphatase, subunit A"/>
    <property type="match status" value="1"/>
</dbReference>
<dbReference type="PANTHER" id="PTHR10151:SF120">
    <property type="entry name" value="BIS(5'-ADENOSYL)-TRIPHOSPHATASE"/>
    <property type="match status" value="1"/>
</dbReference>
<dbReference type="HOGENOM" id="CLU_854234_0_0_2"/>
<dbReference type="STRING" id="163003.CL1_0447"/>
<sequence>MRKKLALVSLDGNGVYNLKHMPFLSELAESGSFTVVDSIFPTLTDLVHTSVMTGVWPKDHGVVENGYYDRLADRKINFYDYEVAFNPHRVIKAPTVVDLLRSRGVRTASVSGYTMPPFSGTDVRIFPPFFASDKLYRIHGRDWRKDLWVLNSAIYLYEECRPDLLLVHFASIDGMGHDHGPLSEGALKAVETVDTAVRALWERLKDEYAFVIFADHGQEEVHTWVNLRTYLRKHGIETLRVSSGGGAHVYLRNPNEAEEAFEILRRAPGVGAVFFREDLEHLNSPNSGELIVSARPGYWFCSHRMCRGIKGVSHWVKGMHGSMNEPVVKVPLILWGFEKVELEHASLMDIAPTILRFFGIEKPGNMAGRSLVSST</sequence>
<keyword evidence="2" id="KW-1185">Reference proteome</keyword>
<dbReference type="KEGG" id="thm:CL1_0447"/>
<evidence type="ECO:0000313" key="2">
    <source>
        <dbReference type="Proteomes" id="UP000006064"/>
    </source>
</evidence>
<dbReference type="OrthoDB" id="33550at2157"/>
<dbReference type="InterPro" id="IPR017850">
    <property type="entry name" value="Alkaline_phosphatase_core_sf"/>
</dbReference>
<accession>I3ZSH2</accession>
<dbReference type="GeneID" id="13038129"/>
<name>I3ZSH2_THECF</name>
<dbReference type="EMBL" id="CP003651">
    <property type="protein sequence ID" value="AFL94656.1"/>
    <property type="molecule type" value="Genomic_DNA"/>
</dbReference>
<dbReference type="CDD" id="cd16018">
    <property type="entry name" value="Enpp"/>
    <property type="match status" value="1"/>
</dbReference>
<gene>
    <name evidence="1" type="ORF">CL1_0447</name>
</gene>
<reference evidence="1 2" key="1">
    <citation type="journal article" date="2012" name="J. Bacteriol.">
        <title>Complete Genome Sequence of the Hyperthermophilic Archaeon Thermococcus sp. Strain CL1, Isolated from a Paralvinella sp. Polychaete Worm Collected from a Hydrothermal Vent.</title>
        <authorList>
            <person name="Jung J.H."/>
            <person name="Holden J.F."/>
            <person name="Seo D.H."/>
            <person name="Park K.H."/>
            <person name="Shin H."/>
            <person name="Ryu S."/>
            <person name="Lee J.H."/>
            <person name="Park C.S."/>
        </authorList>
    </citation>
    <scope>NUCLEOTIDE SEQUENCE [LARGE SCALE GENOMIC DNA]</scope>
    <source>
        <strain evidence="2">DSM 27260 / KACC 17922 / CL1</strain>
    </source>
</reference>
<protein>
    <recommendedName>
        <fullName evidence="3">Phosphodiesterase</fullName>
    </recommendedName>
</protein>
<dbReference type="RefSeq" id="WP_014788297.1">
    <property type="nucleotide sequence ID" value="NC_018015.1"/>
</dbReference>
<dbReference type="GO" id="GO:0016787">
    <property type="term" value="F:hydrolase activity"/>
    <property type="evidence" value="ECO:0007669"/>
    <property type="project" value="UniProtKB-ARBA"/>
</dbReference>
<dbReference type="Proteomes" id="UP000006064">
    <property type="component" value="Chromosome"/>
</dbReference>
<organism evidence="1 2">
    <name type="scientific">Thermococcus cleftensis (strain DSM 27260 / KACC 17922 / CL1)</name>
    <dbReference type="NCBI Taxonomy" id="163003"/>
    <lineage>
        <taxon>Archaea</taxon>
        <taxon>Methanobacteriati</taxon>
        <taxon>Methanobacteriota</taxon>
        <taxon>Thermococci</taxon>
        <taxon>Thermococcales</taxon>
        <taxon>Thermococcaceae</taxon>
        <taxon>Thermococcus</taxon>
    </lineage>
</organism>
<dbReference type="AlphaFoldDB" id="I3ZSH2"/>
<dbReference type="Pfam" id="PF01663">
    <property type="entry name" value="Phosphodiest"/>
    <property type="match status" value="1"/>
</dbReference>
<dbReference type="InterPro" id="IPR002591">
    <property type="entry name" value="Phosphodiest/P_Trfase"/>
</dbReference>
<evidence type="ECO:0008006" key="3">
    <source>
        <dbReference type="Google" id="ProtNLM"/>
    </source>
</evidence>
<dbReference type="PANTHER" id="PTHR10151">
    <property type="entry name" value="ECTONUCLEOTIDE PYROPHOSPHATASE/PHOSPHODIESTERASE"/>
    <property type="match status" value="1"/>
</dbReference>